<sequence length="221" mass="23847">MGAVGTRVHWLQRALAAGAVIAALPVLLWTLTSYLFPLHVLMAMAVAVPLFLPRRPSAFTRVGVIVGLGLLALGLPGFLLGMFLFWPSALLLLLAAFADPRVRPVSARIMGVAGGLAAVWFLAAFGSFYWHFTVAPALAEPHTYRAVSDPDTFYAGLGDHDERLKRLGATSVTGTADGDVHYLDVRFPDDLPEARRAALKREMEKLPGVSRVDLCPVRDCG</sequence>
<feature type="transmembrane region" description="Helical" evidence="1">
    <location>
        <begin position="10"/>
        <end position="28"/>
    </location>
</feature>
<comment type="caution">
    <text evidence="2">The sequence shown here is derived from an EMBL/GenBank/DDBJ whole genome shotgun (WGS) entry which is preliminary data.</text>
</comment>
<keyword evidence="3" id="KW-1185">Reference proteome</keyword>
<reference evidence="2 3" key="1">
    <citation type="submission" date="2024-06" db="EMBL/GenBank/DDBJ databases">
        <title>The Natural Products Discovery Center: Release of the First 8490 Sequenced Strains for Exploring Actinobacteria Biosynthetic Diversity.</title>
        <authorList>
            <person name="Kalkreuter E."/>
            <person name="Kautsar S.A."/>
            <person name="Yang D."/>
            <person name="Bader C.D."/>
            <person name="Teijaro C.N."/>
            <person name="Fluegel L."/>
            <person name="Davis C.M."/>
            <person name="Simpson J.R."/>
            <person name="Lauterbach L."/>
            <person name="Steele A.D."/>
            <person name="Gui C."/>
            <person name="Meng S."/>
            <person name="Li G."/>
            <person name="Viehrig K."/>
            <person name="Ye F."/>
            <person name="Su P."/>
            <person name="Kiefer A.F."/>
            <person name="Nichols A."/>
            <person name="Cepeda A.J."/>
            <person name="Yan W."/>
            <person name="Fan B."/>
            <person name="Jiang Y."/>
            <person name="Adhikari A."/>
            <person name="Zheng C.-J."/>
            <person name="Schuster L."/>
            <person name="Cowan T.M."/>
            <person name="Smanski M.J."/>
            <person name="Chevrette M.G."/>
            <person name="De Carvalho L.P.S."/>
            <person name="Shen B."/>
        </authorList>
    </citation>
    <scope>NUCLEOTIDE SEQUENCE [LARGE SCALE GENOMIC DNA]</scope>
    <source>
        <strain evidence="2 3">NPDC006337</strain>
    </source>
</reference>
<proteinExistence type="predicted"/>
<evidence type="ECO:0000256" key="1">
    <source>
        <dbReference type="SAM" id="Phobius"/>
    </source>
</evidence>
<protein>
    <submittedName>
        <fullName evidence="2">Uncharacterized protein</fullName>
    </submittedName>
</protein>
<organism evidence="2 3">
    <name type="scientific">Streptomyces lavendulocolor</name>
    <dbReference type="NCBI Taxonomy" id="67316"/>
    <lineage>
        <taxon>Bacteria</taxon>
        <taxon>Bacillati</taxon>
        <taxon>Actinomycetota</taxon>
        <taxon>Actinomycetes</taxon>
        <taxon>Kitasatosporales</taxon>
        <taxon>Streptomycetaceae</taxon>
        <taxon>Streptomyces</taxon>
    </lineage>
</organism>
<evidence type="ECO:0000313" key="2">
    <source>
        <dbReference type="EMBL" id="MEU0706993.1"/>
    </source>
</evidence>
<dbReference type="RefSeq" id="WP_359656047.1">
    <property type="nucleotide sequence ID" value="NZ_JBEXZP010000112.1"/>
</dbReference>
<dbReference type="EMBL" id="JBEXZR010000004">
    <property type="protein sequence ID" value="MEU0706993.1"/>
    <property type="molecule type" value="Genomic_DNA"/>
</dbReference>
<feature type="transmembrane region" description="Helical" evidence="1">
    <location>
        <begin position="34"/>
        <end position="52"/>
    </location>
</feature>
<keyword evidence="1" id="KW-0812">Transmembrane</keyword>
<evidence type="ECO:0000313" key="3">
    <source>
        <dbReference type="Proteomes" id="UP001550378"/>
    </source>
</evidence>
<keyword evidence="1" id="KW-0472">Membrane</keyword>
<feature type="transmembrane region" description="Helical" evidence="1">
    <location>
        <begin position="64"/>
        <end position="97"/>
    </location>
</feature>
<accession>A0ABV2W0B9</accession>
<dbReference type="Proteomes" id="UP001550378">
    <property type="component" value="Unassembled WGS sequence"/>
</dbReference>
<keyword evidence="1" id="KW-1133">Transmembrane helix</keyword>
<name>A0ABV2W0B9_9ACTN</name>
<feature type="transmembrane region" description="Helical" evidence="1">
    <location>
        <begin position="109"/>
        <end position="130"/>
    </location>
</feature>
<gene>
    <name evidence="2" type="ORF">ABZ508_06360</name>
</gene>